<name>A0A927K2J0_9ACTN</name>
<organism evidence="1 2">
    <name type="scientific">Nocardioides donggukensis</name>
    <dbReference type="NCBI Taxonomy" id="2774019"/>
    <lineage>
        <taxon>Bacteria</taxon>
        <taxon>Bacillati</taxon>
        <taxon>Actinomycetota</taxon>
        <taxon>Actinomycetes</taxon>
        <taxon>Propionibacteriales</taxon>
        <taxon>Nocardioidaceae</taxon>
        <taxon>Nocardioides</taxon>
    </lineage>
</organism>
<gene>
    <name evidence="1" type="ORF">IE331_02465</name>
</gene>
<dbReference type="RefSeq" id="WP_192140137.1">
    <property type="nucleotide sequence ID" value="NZ_JACYXZ010000001.1"/>
</dbReference>
<dbReference type="Proteomes" id="UP000616839">
    <property type="component" value="Unassembled WGS sequence"/>
</dbReference>
<accession>A0A927K2J0</accession>
<dbReference type="InterPro" id="IPR043519">
    <property type="entry name" value="NT_sf"/>
</dbReference>
<comment type="caution">
    <text evidence="1">The sequence shown here is derived from an EMBL/GenBank/DDBJ whole genome shotgun (WGS) entry which is preliminary data.</text>
</comment>
<evidence type="ECO:0000313" key="2">
    <source>
        <dbReference type="Proteomes" id="UP000616839"/>
    </source>
</evidence>
<dbReference type="AlphaFoldDB" id="A0A927K2J0"/>
<dbReference type="PANTHER" id="PTHR34822">
    <property type="entry name" value="GRPB DOMAIN PROTEIN (AFU_ORTHOLOGUE AFUA_1G01530)"/>
    <property type="match status" value="1"/>
</dbReference>
<sequence length="175" mass="19325">MEQLLPPGPGSEVALVPYDEDWPAAFARERDRIRAALVGAEVHHVGSTSVPGLVAKPVLDLVLVVDDPADEAAYVPALVRVGLALSHREPEWFEHRLLKRTAPRVNLHVFGTGCPEVARMLAFRDRLRDDPGDRALYARVKRGLAERTWPTVQDYADTKTAVVAEIMTRAEPPPP</sequence>
<protein>
    <submittedName>
        <fullName evidence="1">GrpB family protein</fullName>
    </submittedName>
</protein>
<dbReference type="Pfam" id="PF04229">
    <property type="entry name" value="GrpB"/>
    <property type="match status" value="1"/>
</dbReference>
<evidence type="ECO:0000313" key="1">
    <source>
        <dbReference type="EMBL" id="MBD8868476.1"/>
    </source>
</evidence>
<dbReference type="EMBL" id="JACYXZ010000001">
    <property type="protein sequence ID" value="MBD8868476.1"/>
    <property type="molecule type" value="Genomic_DNA"/>
</dbReference>
<dbReference type="PANTHER" id="PTHR34822:SF1">
    <property type="entry name" value="GRPB FAMILY PROTEIN"/>
    <property type="match status" value="1"/>
</dbReference>
<proteinExistence type="predicted"/>
<keyword evidence="2" id="KW-1185">Reference proteome</keyword>
<reference evidence="1" key="1">
    <citation type="submission" date="2020-09" db="EMBL/GenBank/DDBJ databases">
        <title>Nocardioides sp. strain MJB4 16S ribosomal RNA gene Genome sequencing and assembly.</title>
        <authorList>
            <person name="Kim I."/>
        </authorList>
    </citation>
    <scope>NUCLEOTIDE SEQUENCE</scope>
    <source>
        <strain evidence="1">MJB4</strain>
    </source>
</reference>
<dbReference type="SUPFAM" id="SSF81301">
    <property type="entry name" value="Nucleotidyltransferase"/>
    <property type="match status" value="1"/>
</dbReference>
<dbReference type="Gene3D" id="3.30.460.10">
    <property type="entry name" value="Beta Polymerase, domain 2"/>
    <property type="match status" value="1"/>
</dbReference>
<dbReference type="InterPro" id="IPR007344">
    <property type="entry name" value="GrpB/CoaE"/>
</dbReference>